<comment type="domain">
    <text evidence="3">The N-terminal region is required for binding to PP1, the central region is required for binding to glycogen and the C-terminal region is required for binding to glycogen phosphorylase glycogen synthase and phosphorylase kinase.</text>
</comment>
<dbReference type="InterPro" id="IPR005036">
    <property type="entry name" value="CBM21_dom"/>
</dbReference>
<evidence type="ECO:0000256" key="2">
    <source>
        <dbReference type="ARBA" id="ARBA00023277"/>
    </source>
</evidence>
<dbReference type="Gene3D" id="2.60.40.2440">
    <property type="entry name" value="Carbohydrate binding type-21 domain"/>
    <property type="match status" value="1"/>
</dbReference>
<dbReference type="PIRSF" id="PIRSF038207">
    <property type="entry name" value="PP1_GT_animal"/>
    <property type="match status" value="1"/>
</dbReference>
<gene>
    <name evidence="5" type="ORF">GDO78_008238</name>
</gene>
<feature type="domain" description="CBM21" evidence="4">
    <location>
        <begin position="145"/>
        <end position="253"/>
    </location>
</feature>
<dbReference type="PANTHER" id="PTHR12307:SF15">
    <property type="entry name" value="PROTEIN PHOSPHATASE 1 REGULATORY SUBUNIT 3C"/>
    <property type="match status" value="1"/>
</dbReference>
<dbReference type="PROSITE" id="PS51159">
    <property type="entry name" value="CBM21"/>
    <property type="match status" value="1"/>
</dbReference>
<comment type="caution">
    <text evidence="5">The sequence shown here is derived from an EMBL/GenBank/DDBJ whole genome shotgun (WGS) entry which is preliminary data.</text>
</comment>
<dbReference type="EMBL" id="WNTK01000004">
    <property type="protein sequence ID" value="KAG9485016.1"/>
    <property type="molecule type" value="Genomic_DNA"/>
</dbReference>
<dbReference type="OrthoDB" id="8942186at2759"/>
<keyword evidence="1 3" id="KW-0321">Glycogen metabolism</keyword>
<dbReference type="Proteomes" id="UP000770717">
    <property type="component" value="Unassembled WGS sequence"/>
</dbReference>
<keyword evidence="2 3" id="KW-0119">Carbohydrate metabolism</keyword>
<dbReference type="InterPro" id="IPR038175">
    <property type="entry name" value="CBM21_dom_sf"/>
</dbReference>
<comment type="subunit">
    <text evidence="3">Interacts with PPP1CC catalytic subunit of PP1 and associates with glycogen. Forms complexes with glycogen phosphorylase, glycogen synthase and phosphorylase kinase which is necessary for its regulation of PP1 activity.</text>
</comment>
<dbReference type="InterPro" id="IPR050782">
    <property type="entry name" value="PP1_regulatory_subunit_3"/>
</dbReference>
<dbReference type="GO" id="GO:0005979">
    <property type="term" value="P:regulation of glycogen biosynthetic process"/>
    <property type="evidence" value="ECO:0007669"/>
    <property type="project" value="TreeGrafter"/>
</dbReference>
<dbReference type="PIRSF" id="PIRSF500813">
    <property type="entry name" value="PP1_PTG"/>
    <property type="match status" value="1"/>
</dbReference>
<dbReference type="PANTHER" id="PTHR12307">
    <property type="entry name" value="PROTEIN PHOSPHATASE 1 REGULATORY SUBUNIT"/>
    <property type="match status" value="1"/>
</dbReference>
<dbReference type="GO" id="GO:0000164">
    <property type="term" value="C:protein phosphatase type 1 complex"/>
    <property type="evidence" value="ECO:0007669"/>
    <property type="project" value="TreeGrafter"/>
</dbReference>
<evidence type="ECO:0000256" key="1">
    <source>
        <dbReference type="ARBA" id="ARBA00022600"/>
    </source>
</evidence>
<comment type="function">
    <text evidence="3">Acts as a glycogen-targeting subunit for PP1 and regulates its activity. Activates glycogen synthase, reduces glycogen phosphorylase activity and limits glycogen breakdown.</text>
</comment>
<evidence type="ECO:0000256" key="3">
    <source>
        <dbReference type="PIRNR" id="PIRNR038207"/>
    </source>
</evidence>
<dbReference type="InterPro" id="IPR030683">
    <property type="entry name" value="PP1_3C"/>
</dbReference>
<organism evidence="5 6">
    <name type="scientific">Eleutherodactylus coqui</name>
    <name type="common">Puerto Rican coqui</name>
    <dbReference type="NCBI Taxonomy" id="57060"/>
    <lineage>
        <taxon>Eukaryota</taxon>
        <taxon>Metazoa</taxon>
        <taxon>Chordata</taxon>
        <taxon>Craniata</taxon>
        <taxon>Vertebrata</taxon>
        <taxon>Euteleostomi</taxon>
        <taxon>Amphibia</taxon>
        <taxon>Batrachia</taxon>
        <taxon>Anura</taxon>
        <taxon>Neobatrachia</taxon>
        <taxon>Hyloidea</taxon>
        <taxon>Eleutherodactylidae</taxon>
        <taxon>Eleutherodactylinae</taxon>
        <taxon>Eleutherodactylus</taxon>
        <taxon>Eleutherodactylus</taxon>
    </lineage>
</organism>
<dbReference type="Pfam" id="PF03370">
    <property type="entry name" value="CBM_21"/>
    <property type="match status" value="1"/>
</dbReference>
<proteinExistence type="predicted"/>
<evidence type="ECO:0000313" key="6">
    <source>
        <dbReference type="Proteomes" id="UP000770717"/>
    </source>
</evidence>
<dbReference type="AlphaFoldDB" id="A0A8J6KAE5"/>
<dbReference type="InterPro" id="IPR017434">
    <property type="entry name" value="Pase-1_reg-su_3B/C/D_met"/>
</dbReference>
<evidence type="ECO:0000259" key="4">
    <source>
        <dbReference type="PROSITE" id="PS51159"/>
    </source>
</evidence>
<keyword evidence="6" id="KW-1185">Reference proteome</keyword>
<evidence type="ECO:0000313" key="5">
    <source>
        <dbReference type="EMBL" id="KAG9485016.1"/>
    </source>
</evidence>
<dbReference type="GO" id="GO:0008157">
    <property type="term" value="F:protein phosphatase 1 binding"/>
    <property type="evidence" value="ECO:0007669"/>
    <property type="project" value="TreeGrafter"/>
</dbReference>
<dbReference type="CDD" id="cd22815">
    <property type="entry name" value="PBD_PPP1R3C"/>
    <property type="match status" value="1"/>
</dbReference>
<reference evidence="5" key="1">
    <citation type="thesis" date="2020" institute="ProQuest LLC" country="789 East Eisenhower Parkway, Ann Arbor, MI, USA">
        <title>Comparative Genomics and Chromosome Evolution.</title>
        <authorList>
            <person name="Mudd A.B."/>
        </authorList>
    </citation>
    <scope>NUCLEOTIDE SEQUENCE</scope>
    <source>
        <strain evidence="5">HN-11 Male</strain>
        <tissue evidence="5">Kidney and liver</tissue>
    </source>
</reference>
<name>A0A8J6KAE5_ELECQ</name>
<accession>A0A8J6KAE5</accession>
<dbReference type="FunFam" id="2.60.40.2440:FF:000001">
    <property type="entry name" value="Protein phosphatase 1 regulatory subunit 3C"/>
    <property type="match status" value="1"/>
</dbReference>
<dbReference type="GO" id="GO:2001069">
    <property type="term" value="F:glycogen binding"/>
    <property type="evidence" value="ECO:0007669"/>
    <property type="project" value="TreeGrafter"/>
</dbReference>
<protein>
    <recommendedName>
        <fullName evidence="3">Protein phosphatase 1 regulatory subunit 3C</fullName>
    </recommendedName>
</protein>
<dbReference type="GO" id="GO:0005978">
    <property type="term" value="P:glycogen biosynthetic process"/>
    <property type="evidence" value="ECO:0007669"/>
    <property type="project" value="UniProtKB-UniRule"/>
</dbReference>
<sequence length="315" mass="36027">MIQILEPRTLPRSIMPVDVAVRICLAHSPPLKKFLSPYDDCRGRNFVNRFKPLRPCLSLKKESDSRNNEWNRSKSRAKKKVVFADSKGLSLTSVHVFSEFQDEPAVDLQFDLIDLEGITASLKLHEEKNLILGFTQPSADYLQFRNKIQKNFVCLENCSLRERSIAGTIKVKNLSFEKKVKVRLTFSTWKTYTDVDCVYMNNVYGGTDTDTFSFAVDLPPNIPSHEKIEFCISYESGGQVFWDNNDGQNYTIVHAEWKSDGVQTNTLTKTGITSYKSQSFKPENDLDQFGTPKTSLGLHPEWQSWGRLGNTSPYW</sequence>